<feature type="transmembrane region" description="Helical" evidence="7">
    <location>
        <begin position="102"/>
        <end position="123"/>
    </location>
</feature>
<evidence type="ECO:0000259" key="8">
    <source>
        <dbReference type="PROSITE" id="PS50850"/>
    </source>
</evidence>
<dbReference type="EMBL" id="CP017634">
    <property type="protein sequence ID" value="ATW28872.1"/>
    <property type="molecule type" value="Genomic_DNA"/>
</dbReference>
<dbReference type="InterPro" id="IPR011701">
    <property type="entry name" value="MFS"/>
</dbReference>
<dbReference type="GO" id="GO:0022857">
    <property type="term" value="F:transmembrane transporter activity"/>
    <property type="evidence" value="ECO:0007669"/>
    <property type="project" value="InterPro"/>
</dbReference>
<accession>A0A3G1L251</accession>
<feature type="transmembrane region" description="Helical" evidence="7">
    <location>
        <begin position="197"/>
        <end position="219"/>
    </location>
</feature>
<feature type="transmembrane region" description="Helical" evidence="7">
    <location>
        <begin position="301"/>
        <end position="319"/>
    </location>
</feature>
<dbReference type="AlphaFoldDB" id="A0A3G1L251"/>
<dbReference type="FunFam" id="1.20.1720.10:FF:000021">
    <property type="entry name" value="Drug resistance transporter, EmrB/QacA subfamily"/>
    <property type="match status" value="1"/>
</dbReference>
<keyword evidence="4 7" id="KW-0812">Transmembrane</keyword>
<feature type="transmembrane region" description="Helical" evidence="7">
    <location>
        <begin position="402"/>
        <end position="421"/>
    </location>
</feature>
<feature type="transmembrane region" description="Helical" evidence="7">
    <location>
        <begin position="135"/>
        <end position="160"/>
    </location>
</feature>
<dbReference type="PANTHER" id="PTHR42718">
    <property type="entry name" value="MAJOR FACILITATOR SUPERFAMILY MULTIDRUG TRANSPORTER MFSC"/>
    <property type="match status" value="1"/>
</dbReference>
<dbReference type="InterPro" id="IPR004638">
    <property type="entry name" value="EmrB-like"/>
</dbReference>
<keyword evidence="6 7" id="KW-0472">Membrane</keyword>
<keyword evidence="2" id="KW-0813">Transport</keyword>
<keyword evidence="5 7" id="KW-1133">Transmembrane helix</keyword>
<feature type="transmembrane region" description="Helical" evidence="7">
    <location>
        <begin position="441"/>
        <end position="461"/>
    </location>
</feature>
<dbReference type="GO" id="GO:0005886">
    <property type="term" value="C:plasma membrane"/>
    <property type="evidence" value="ECO:0007669"/>
    <property type="project" value="UniProtKB-SubCell"/>
</dbReference>
<dbReference type="PRINTS" id="PR01036">
    <property type="entry name" value="TCRTETB"/>
</dbReference>
<evidence type="ECO:0000256" key="6">
    <source>
        <dbReference type="ARBA" id="ARBA00023136"/>
    </source>
</evidence>
<gene>
    <name evidence="9" type="ORF">DCMF_24250</name>
</gene>
<dbReference type="Proteomes" id="UP000323521">
    <property type="component" value="Chromosome"/>
</dbReference>
<feature type="domain" description="Major facilitator superfamily (MFS) profile" evidence="8">
    <location>
        <begin position="11"/>
        <end position="468"/>
    </location>
</feature>
<protein>
    <recommendedName>
        <fullName evidence="8">Major facilitator superfamily (MFS) profile domain-containing protein</fullName>
    </recommendedName>
</protein>
<comment type="subcellular location">
    <subcellularLocation>
        <location evidence="1">Cell membrane</location>
        <topology evidence="1">Multi-pass membrane protein</topology>
    </subcellularLocation>
</comment>
<evidence type="ECO:0000313" key="9">
    <source>
        <dbReference type="EMBL" id="ATW28872.1"/>
    </source>
</evidence>
<evidence type="ECO:0000256" key="1">
    <source>
        <dbReference type="ARBA" id="ARBA00004651"/>
    </source>
</evidence>
<feature type="transmembrane region" description="Helical" evidence="7">
    <location>
        <begin position="331"/>
        <end position="349"/>
    </location>
</feature>
<dbReference type="InterPro" id="IPR020846">
    <property type="entry name" value="MFS_dom"/>
</dbReference>
<reference evidence="9 10" key="1">
    <citation type="submission" date="2016-10" db="EMBL/GenBank/DDBJ databases">
        <title>Complete Genome Sequence of Peptococcaceae strain DCMF.</title>
        <authorList>
            <person name="Edwards R.J."/>
            <person name="Holland S.I."/>
            <person name="Deshpande N.P."/>
            <person name="Wong Y.K."/>
            <person name="Ertan H."/>
            <person name="Manefield M."/>
            <person name="Russell T.L."/>
            <person name="Lee M.J."/>
        </authorList>
    </citation>
    <scope>NUCLEOTIDE SEQUENCE [LARGE SCALE GENOMIC DNA]</scope>
    <source>
        <strain evidence="9 10">DCMF</strain>
    </source>
</reference>
<keyword evidence="10" id="KW-1185">Reference proteome</keyword>
<feature type="transmembrane region" description="Helical" evidence="7">
    <location>
        <begin position="355"/>
        <end position="372"/>
    </location>
</feature>
<evidence type="ECO:0000256" key="5">
    <source>
        <dbReference type="ARBA" id="ARBA00022989"/>
    </source>
</evidence>
<feature type="transmembrane region" description="Helical" evidence="7">
    <location>
        <begin position="267"/>
        <end position="289"/>
    </location>
</feature>
<evidence type="ECO:0000256" key="4">
    <source>
        <dbReference type="ARBA" id="ARBA00022692"/>
    </source>
</evidence>
<organism evidence="9 10">
    <name type="scientific">Formimonas warabiya</name>
    <dbReference type="NCBI Taxonomy" id="1761012"/>
    <lineage>
        <taxon>Bacteria</taxon>
        <taxon>Bacillati</taxon>
        <taxon>Bacillota</taxon>
        <taxon>Clostridia</taxon>
        <taxon>Eubacteriales</taxon>
        <taxon>Peptococcaceae</taxon>
        <taxon>Candidatus Formimonas</taxon>
    </lineage>
</organism>
<dbReference type="InterPro" id="IPR036259">
    <property type="entry name" value="MFS_trans_sf"/>
</dbReference>
<dbReference type="PROSITE" id="PS50850">
    <property type="entry name" value="MFS"/>
    <property type="match status" value="1"/>
</dbReference>
<dbReference type="PANTHER" id="PTHR42718:SF46">
    <property type="entry name" value="BLR6921 PROTEIN"/>
    <property type="match status" value="1"/>
</dbReference>
<sequence>MHVTKLQRWLILFNVSVSTFMATLDGSIVNIALPIISQELNVTISAIQWVVTSYLLTISVLLLVWGKLSDIYGKKNIFAFGFIIFTVGSALCGISDHLQLLVFSRVLQAVGASAMMALSQGIVTRVFPPGERGKALGITGTTVAIGSLVGPSLGGILVHMVGWQSIFFINVPIGLVGTVLTFAIIPELHDAPENRGFDIKGTFLFSAAILLLFLGLLFLQERKVSVPLFISLLLLSATALILFFILEERISNPLINLNLFHIHEFSFGLGSAFLSFVAISATLLFMPFYLQYVLKLDPLSAGLIISFYPVTAAVVAPFSGWLSDKVTYRPLTVTGLAINTIVLFGLATLNSSSSHITIILLMALLGGGVSIFQSPNNSSVMGAVPKDQLGVAGGMNALFRNLGMVSGTTLSVLIFSLTTKMDINLLSQRGILAVTDTFLKGYQLVLIFAALSCLFSVALSFTRFVRTRPV</sequence>
<feature type="transmembrane region" description="Helical" evidence="7">
    <location>
        <begin position="42"/>
        <end position="65"/>
    </location>
</feature>
<dbReference type="CDD" id="cd17321">
    <property type="entry name" value="MFS_MMR_MDR_like"/>
    <property type="match status" value="1"/>
</dbReference>
<evidence type="ECO:0000256" key="3">
    <source>
        <dbReference type="ARBA" id="ARBA00022475"/>
    </source>
</evidence>
<keyword evidence="3" id="KW-1003">Cell membrane</keyword>
<name>A0A3G1L251_FORW1</name>
<dbReference type="Pfam" id="PF07690">
    <property type="entry name" value="MFS_1"/>
    <property type="match status" value="1"/>
</dbReference>
<evidence type="ECO:0000256" key="2">
    <source>
        <dbReference type="ARBA" id="ARBA00022448"/>
    </source>
</evidence>
<dbReference type="NCBIfam" id="TIGR00711">
    <property type="entry name" value="efflux_EmrB"/>
    <property type="match status" value="1"/>
</dbReference>
<evidence type="ECO:0000256" key="7">
    <source>
        <dbReference type="SAM" id="Phobius"/>
    </source>
</evidence>
<feature type="transmembrane region" description="Helical" evidence="7">
    <location>
        <begin position="166"/>
        <end position="185"/>
    </location>
</feature>
<proteinExistence type="predicted"/>
<feature type="transmembrane region" description="Helical" evidence="7">
    <location>
        <begin position="225"/>
        <end position="246"/>
    </location>
</feature>
<dbReference type="Gene3D" id="1.20.1720.10">
    <property type="entry name" value="Multidrug resistance protein D"/>
    <property type="match status" value="1"/>
</dbReference>
<evidence type="ECO:0000313" key="10">
    <source>
        <dbReference type="Proteomes" id="UP000323521"/>
    </source>
</evidence>
<feature type="transmembrane region" description="Helical" evidence="7">
    <location>
        <begin position="12"/>
        <end position="36"/>
    </location>
</feature>
<dbReference type="Gene3D" id="1.20.1250.20">
    <property type="entry name" value="MFS general substrate transporter like domains"/>
    <property type="match status" value="1"/>
</dbReference>
<dbReference type="KEGG" id="fwa:DCMF_24250"/>
<dbReference type="SUPFAM" id="SSF103473">
    <property type="entry name" value="MFS general substrate transporter"/>
    <property type="match status" value="1"/>
</dbReference>
<feature type="transmembrane region" description="Helical" evidence="7">
    <location>
        <begin position="77"/>
        <end position="96"/>
    </location>
</feature>